<dbReference type="NCBIfam" id="TIGR00466">
    <property type="entry name" value="kdsB"/>
    <property type="match status" value="1"/>
</dbReference>
<dbReference type="Gene3D" id="3.90.550.10">
    <property type="entry name" value="Spore Coat Polysaccharide Biosynthesis Protein SpsA, Chain A"/>
    <property type="match status" value="1"/>
</dbReference>
<evidence type="ECO:0000313" key="6">
    <source>
        <dbReference type="Proteomes" id="UP001163262"/>
    </source>
</evidence>
<comment type="subcellular location">
    <subcellularLocation>
        <location evidence="4">Cytoplasm</location>
    </subcellularLocation>
</comment>
<keyword evidence="4" id="KW-0963">Cytoplasm</keyword>
<dbReference type="PANTHER" id="PTHR42866:SF2">
    <property type="entry name" value="3-DEOXY-MANNO-OCTULOSONATE CYTIDYLYLTRANSFERASE, MITOCHONDRIAL"/>
    <property type="match status" value="1"/>
</dbReference>
<dbReference type="GO" id="GO:0033468">
    <property type="term" value="P:CMP-keto-3-deoxy-D-manno-octulosonic acid biosynthetic process"/>
    <property type="evidence" value="ECO:0007669"/>
    <property type="project" value="UniProtKB-UniRule"/>
</dbReference>
<dbReference type="InterPro" id="IPR029044">
    <property type="entry name" value="Nucleotide-diphossugar_trans"/>
</dbReference>
<dbReference type="NCBIfam" id="NF003950">
    <property type="entry name" value="PRK05450.1-3"/>
    <property type="match status" value="1"/>
</dbReference>
<reference evidence="5" key="1">
    <citation type="submission" date="2022-10" db="EMBL/GenBank/DDBJ databases">
        <title>Complete genome sequence of Capnocytophaga ochracea KCOM 2812 isolated from actinomycosis lesion.</title>
        <authorList>
            <person name="Kook J.-K."/>
            <person name="Park S.-N."/>
            <person name="Lim Y.K."/>
        </authorList>
    </citation>
    <scope>NUCLEOTIDE SEQUENCE</scope>
    <source>
        <strain evidence="5">KCOM 28121</strain>
    </source>
</reference>
<accession>A0AA47A173</accession>
<dbReference type="SUPFAM" id="SSF53448">
    <property type="entry name" value="Nucleotide-diphospho-sugar transferases"/>
    <property type="match status" value="1"/>
</dbReference>
<comment type="pathway">
    <text evidence="4">Nucleotide-sugar biosynthesis; CMP-3-deoxy-D-manno-octulosonate biosynthesis; CMP-3-deoxy-D-manno-octulosonate from 3-deoxy-D-manno-octulosonate and CTP: step 1/1.</text>
</comment>
<evidence type="ECO:0000256" key="4">
    <source>
        <dbReference type="HAMAP-Rule" id="MF_00057"/>
    </source>
</evidence>
<gene>
    <name evidence="4 5" type="primary">kdsB</name>
    <name evidence="5" type="ORF">OL231_11585</name>
</gene>
<dbReference type="Proteomes" id="UP001163262">
    <property type="component" value="Chromosome"/>
</dbReference>
<evidence type="ECO:0000313" key="5">
    <source>
        <dbReference type="EMBL" id="UZD40795.1"/>
    </source>
</evidence>
<dbReference type="Pfam" id="PF02348">
    <property type="entry name" value="CTP_transf_3"/>
    <property type="match status" value="1"/>
</dbReference>
<dbReference type="EMBL" id="CP110230">
    <property type="protein sequence ID" value="UZD40795.1"/>
    <property type="molecule type" value="Genomic_DNA"/>
</dbReference>
<evidence type="ECO:0000256" key="1">
    <source>
        <dbReference type="ARBA" id="ARBA00022679"/>
    </source>
</evidence>
<dbReference type="CDD" id="cd02517">
    <property type="entry name" value="CMP-KDO-Synthetase"/>
    <property type="match status" value="1"/>
</dbReference>
<keyword evidence="1 4" id="KW-0808">Transferase</keyword>
<comment type="catalytic activity">
    <reaction evidence="4">
        <text>3-deoxy-alpha-D-manno-oct-2-ulosonate + CTP = CMP-3-deoxy-beta-D-manno-octulosonate + diphosphate</text>
        <dbReference type="Rhea" id="RHEA:23448"/>
        <dbReference type="ChEBI" id="CHEBI:33019"/>
        <dbReference type="ChEBI" id="CHEBI:37563"/>
        <dbReference type="ChEBI" id="CHEBI:85986"/>
        <dbReference type="ChEBI" id="CHEBI:85987"/>
        <dbReference type="EC" id="2.7.7.38"/>
    </reaction>
</comment>
<name>A0AA47A173_CAPOC</name>
<dbReference type="HAMAP" id="MF_00057">
    <property type="entry name" value="KdsB"/>
    <property type="match status" value="1"/>
</dbReference>
<dbReference type="GO" id="GO:0008690">
    <property type="term" value="F:3-deoxy-manno-octulosonate cytidylyltransferase activity"/>
    <property type="evidence" value="ECO:0007669"/>
    <property type="project" value="UniProtKB-UniRule"/>
</dbReference>
<dbReference type="InterPro" id="IPR003329">
    <property type="entry name" value="Cytidylyl_trans"/>
</dbReference>
<keyword evidence="3 4" id="KW-0448">Lipopolysaccharide biosynthesis</keyword>
<dbReference type="GO" id="GO:0009103">
    <property type="term" value="P:lipopolysaccharide biosynthetic process"/>
    <property type="evidence" value="ECO:0007669"/>
    <property type="project" value="UniProtKB-UniRule"/>
</dbReference>
<dbReference type="GO" id="GO:0005829">
    <property type="term" value="C:cytosol"/>
    <property type="evidence" value="ECO:0007669"/>
    <property type="project" value="TreeGrafter"/>
</dbReference>
<organism evidence="5 6">
    <name type="scientific">Capnocytophaga ochracea</name>
    <dbReference type="NCBI Taxonomy" id="1018"/>
    <lineage>
        <taxon>Bacteria</taxon>
        <taxon>Pseudomonadati</taxon>
        <taxon>Bacteroidota</taxon>
        <taxon>Flavobacteriia</taxon>
        <taxon>Flavobacteriales</taxon>
        <taxon>Flavobacteriaceae</taxon>
        <taxon>Capnocytophaga</taxon>
    </lineage>
</organism>
<dbReference type="EC" id="2.7.7.38" evidence="4"/>
<proteinExistence type="inferred from homology"/>
<comment type="similarity">
    <text evidence="4">Belongs to the KdsB family.</text>
</comment>
<comment type="function">
    <text evidence="4">Activates KDO (a required 8-carbon sugar) for incorporation into bacterial lipopolysaccharide in Gram-negative bacteria.</text>
</comment>
<sequence>MKLIAMIPARYGATRFPAKLMQDLCGKPVIVHTYERVADTRLFDEVYVVTDDDRIEKVIREVGGKVIRSKKEHNSGSDRLAEASRDLDVDIIVNVQGDEPFTDKENLQKVIDIFVKDLTKSIAVASLMERITDPDDIANPNNVKVVVNKFGEALYFSRNIIPFPRDPNTKVSYYKHIGIYAYRKEALQQFTELPPSLLEETEKLEQLRYLENGFKIRLALTDIPTIGIDTPEDLERARKRLITQK</sequence>
<dbReference type="NCBIfam" id="NF003952">
    <property type="entry name" value="PRK05450.1-5"/>
    <property type="match status" value="1"/>
</dbReference>
<evidence type="ECO:0000256" key="3">
    <source>
        <dbReference type="ARBA" id="ARBA00022985"/>
    </source>
</evidence>
<dbReference type="InterPro" id="IPR004528">
    <property type="entry name" value="KdsB"/>
</dbReference>
<dbReference type="AlphaFoldDB" id="A0AA47A173"/>
<dbReference type="RefSeq" id="WP_128091901.1">
    <property type="nucleotide sequence ID" value="NZ_CP110230.1"/>
</dbReference>
<keyword evidence="2 4" id="KW-0548">Nucleotidyltransferase</keyword>
<protein>
    <recommendedName>
        <fullName evidence="4">3-deoxy-manno-octulosonate cytidylyltransferase</fullName>
        <ecNumber evidence="4">2.7.7.38</ecNumber>
    </recommendedName>
    <alternativeName>
        <fullName evidence="4">CMP-2-keto-3-deoxyoctulosonic acid synthase</fullName>
        <shortName evidence="4">CKS</shortName>
        <shortName evidence="4">CMP-KDO synthase</shortName>
    </alternativeName>
</protein>
<dbReference type="PANTHER" id="PTHR42866">
    <property type="entry name" value="3-DEOXY-MANNO-OCTULOSONATE CYTIDYLYLTRANSFERASE"/>
    <property type="match status" value="1"/>
</dbReference>
<evidence type="ECO:0000256" key="2">
    <source>
        <dbReference type="ARBA" id="ARBA00022695"/>
    </source>
</evidence>
<dbReference type="NCBIfam" id="NF009905">
    <property type="entry name" value="PRK13368.1"/>
    <property type="match status" value="1"/>
</dbReference>